<feature type="domain" description="F-box" evidence="1">
    <location>
        <begin position="107"/>
        <end position="168"/>
    </location>
</feature>
<organism evidence="2 3">
    <name type="scientific">Paramarasmius palmivorus</name>
    <dbReference type="NCBI Taxonomy" id="297713"/>
    <lineage>
        <taxon>Eukaryota</taxon>
        <taxon>Fungi</taxon>
        <taxon>Dikarya</taxon>
        <taxon>Basidiomycota</taxon>
        <taxon>Agaricomycotina</taxon>
        <taxon>Agaricomycetes</taxon>
        <taxon>Agaricomycetidae</taxon>
        <taxon>Agaricales</taxon>
        <taxon>Marasmiineae</taxon>
        <taxon>Marasmiaceae</taxon>
        <taxon>Paramarasmius</taxon>
    </lineage>
</organism>
<sequence>MFQTAGLDLDLHSLNISTITGSPAVVQLNSSPKPSSLRSEASEGHWTRMIMGQDNCEATISEALGSSDWENEMRKIDRVIADDLAIINRATLRIREHRTLRNTIAPINRLPNELLSTIFRYQAARLSPVLMRNRDGEGQRGWIAVTHVCRHWREVSLSTPTLWATPDLTHPTLALEMLRRSKQVPLTILYFAHALTPRGWAALNQVFASLSRIARLDLSFDEDAFDSFVASANLTQPAPVLERLRFLPGSSHGRIGLNLPQPFLANQVPSLTHVEFVGCGIPWESMLLCNVSSLTCLAIYLGGGPVFQLPTYRQLLGIFGKMPRLTKLKLSGKVLPRDREENSTIEATLPNLRALSISSATVRGCVAFLNRVSVPDCAIVELEGCAFEAQTRPEMTEESLLLAHTISEILEGSTRRNGVVNLDLGIDGLEAGDLVLKACTTIPVTPTLDCCDMGGFVGNPEPPRLHVEVYWDFDATSFDFNDVVGAILPSLSFKNLHSLNVRHDRGILPTVTILRFFAFLPNLTHLTVWGNIIYDLLPLLCEQTGSPEHSSVAHQTARSMAFPVLRKLELLDTDFKSDPSLLALFIDACRYRKEQRSAIDMVEMTDCKLSAEQDLLLYRNLAVEECLRFASQCSLEDEELGVCELESDGESESE</sequence>
<evidence type="ECO:0000313" key="3">
    <source>
        <dbReference type="Proteomes" id="UP001383192"/>
    </source>
</evidence>
<dbReference type="InterPro" id="IPR032675">
    <property type="entry name" value="LRR_dom_sf"/>
</dbReference>
<dbReference type="InterPro" id="IPR001810">
    <property type="entry name" value="F-box_dom"/>
</dbReference>
<dbReference type="AlphaFoldDB" id="A0AAW0E8P9"/>
<protein>
    <recommendedName>
        <fullName evidence="1">F-box domain-containing protein</fullName>
    </recommendedName>
</protein>
<name>A0AAW0E8P9_9AGAR</name>
<gene>
    <name evidence="2" type="ORF">VNI00_000921</name>
</gene>
<dbReference type="Gene3D" id="3.80.10.10">
    <property type="entry name" value="Ribonuclease Inhibitor"/>
    <property type="match status" value="1"/>
</dbReference>
<dbReference type="EMBL" id="JAYKXP010000003">
    <property type="protein sequence ID" value="KAK7060157.1"/>
    <property type="molecule type" value="Genomic_DNA"/>
</dbReference>
<dbReference type="SUPFAM" id="SSF52047">
    <property type="entry name" value="RNI-like"/>
    <property type="match status" value="1"/>
</dbReference>
<proteinExistence type="predicted"/>
<accession>A0AAW0E8P9</accession>
<evidence type="ECO:0000313" key="2">
    <source>
        <dbReference type="EMBL" id="KAK7060157.1"/>
    </source>
</evidence>
<keyword evidence="3" id="KW-1185">Reference proteome</keyword>
<dbReference type="Pfam" id="PF12937">
    <property type="entry name" value="F-box-like"/>
    <property type="match status" value="1"/>
</dbReference>
<evidence type="ECO:0000259" key="1">
    <source>
        <dbReference type="Pfam" id="PF12937"/>
    </source>
</evidence>
<comment type="caution">
    <text evidence="2">The sequence shown here is derived from an EMBL/GenBank/DDBJ whole genome shotgun (WGS) entry which is preliminary data.</text>
</comment>
<dbReference type="Proteomes" id="UP001383192">
    <property type="component" value="Unassembled WGS sequence"/>
</dbReference>
<reference evidence="2 3" key="1">
    <citation type="submission" date="2024-01" db="EMBL/GenBank/DDBJ databases">
        <title>A draft genome for a cacao thread blight-causing isolate of Paramarasmius palmivorus.</title>
        <authorList>
            <person name="Baruah I.K."/>
            <person name="Bukari Y."/>
            <person name="Amoako-Attah I."/>
            <person name="Meinhardt L.W."/>
            <person name="Bailey B.A."/>
            <person name="Cohen S.P."/>
        </authorList>
    </citation>
    <scope>NUCLEOTIDE SEQUENCE [LARGE SCALE GENOMIC DNA]</scope>
    <source>
        <strain evidence="2 3">GH-12</strain>
    </source>
</reference>